<evidence type="ECO:0000256" key="3">
    <source>
        <dbReference type="RuleBase" id="RU361235"/>
    </source>
</evidence>
<dbReference type="PANTHER" id="PTHR43918:SF4">
    <property type="entry name" value="CARBOXYLIC ESTER HYDROLASE"/>
    <property type="match status" value="1"/>
</dbReference>
<dbReference type="PROSITE" id="PS00122">
    <property type="entry name" value="CARBOXYLESTERASE_B_1"/>
    <property type="match status" value="1"/>
</dbReference>
<feature type="signal peptide" evidence="3">
    <location>
        <begin position="1"/>
        <end position="17"/>
    </location>
</feature>
<dbReference type="Pfam" id="PF00135">
    <property type="entry name" value="COesterase"/>
    <property type="match status" value="2"/>
</dbReference>
<feature type="domain" description="Carboxylesterase type B" evidence="4">
    <location>
        <begin position="25"/>
        <end position="355"/>
    </location>
</feature>
<proteinExistence type="inferred from homology"/>
<evidence type="ECO:0000256" key="1">
    <source>
        <dbReference type="ARBA" id="ARBA00005964"/>
    </source>
</evidence>
<dbReference type="InterPro" id="IPR002018">
    <property type="entry name" value="CarbesteraseB"/>
</dbReference>
<dbReference type="Gene3D" id="3.40.50.1820">
    <property type="entry name" value="alpha/beta hydrolase"/>
    <property type="match status" value="2"/>
</dbReference>
<keyword evidence="2 3" id="KW-0378">Hydrolase</keyword>
<feature type="domain" description="Carboxylesterase type B" evidence="4">
    <location>
        <begin position="369"/>
        <end position="476"/>
    </location>
</feature>
<dbReference type="EC" id="3.1.1.-" evidence="3"/>
<dbReference type="OrthoDB" id="408631at2759"/>
<feature type="chain" id="PRO_5026370305" description="Carboxylic ester hydrolase" evidence="3">
    <location>
        <begin position="18"/>
        <end position="503"/>
    </location>
</feature>
<evidence type="ECO:0000259" key="4">
    <source>
        <dbReference type="Pfam" id="PF00135"/>
    </source>
</evidence>
<dbReference type="InterPro" id="IPR050654">
    <property type="entry name" value="AChE-related_enzymes"/>
</dbReference>
<reference evidence="5" key="1">
    <citation type="journal article" date="2020" name="Stud. Mycol.">
        <title>101 Dothideomycetes genomes: a test case for predicting lifestyles and emergence of pathogens.</title>
        <authorList>
            <person name="Haridas S."/>
            <person name="Albert R."/>
            <person name="Binder M."/>
            <person name="Bloem J."/>
            <person name="Labutti K."/>
            <person name="Salamov A."/>
            <person name="Andreopoulos B."/>
            <person name="Baker S."/>
            <person name="Barry K."/>
            <person name="Bills G."/>
            <person name="Bluhm B."/>
            <person name="Cannon C."/>
            <person name="Castanera R."/>
            <person name="Culley D."/>
            <person name="Daum C."/>
            <person name="Ezra D."/>
            <person name="Gonzalez J."/>
            <person name="Henrissat B."/>
            <person name="Kuo A."/>
            <person name="Liang C."/>
            <person name="Lipzen A."/>
            <person name="Lutzoni F."/>
            <person name="Magnuson J."/>
            <person name="Mondo S."/>
            <person name="Nolan M."/>
            <person name="Ohm R."/>
            <person name="Pangilinan J."/>
            <person name="Park H.-J."/>
            <person name="Ramirez L."/>
            <person name="Alfaro M."/>
            <person name="Sun H."/>
            <person name="Tritt A."/>
            <person name="Yoshinaga Y."/>
            <person name="Zwiers L.-H."/>
            <person name="Turgeon B."/>
            <person name="Goodwin S."/>
            <person name="Spatafora J."/>
            <person name="Crous P."/>
            <person name="Grigoriev I."/>
        </authorList>
    </citation>
    <scope>NUCLEOTIDE SEQUENCE</scope>
    <source>
        <strain evidence="5">CBS 262.69</strain>
    </source>
</reference>
<dbReference type="InterPro" id="IPR029058">
    <property type="entry name" value="AB_hydrolase_fold"/>
</dbReference>
<keyword evidence="3" id="KW-0732">Signal</keyword>
<protein>
    <recommendedName>
        <fullName evidence="3">Carboxylic ester hydrolase</fullName>
        <ecNumber evidence="3">3.1.1.-</ecNumber>
    </recommendedName>
</protein>
<gene>
    <name evidence="5" type="ORF">EJ06DRAFT_474329</name>
</gene>
<dbReference type="GO" id="GO:0052689">
    <property type="term" value="F:carboxylic ester hydrolase activity"/>
    <property type="evidence" value="ECO:0007669"/>
    <property type="project" value="TreeGrafter"/>
</dbReference>
<dbReference type="EMBL" id="ML996692">
    <property type="protein sequence ID" value="KAF2401659.1"/>
    <property type="molecule type" value="Genomic_DNA"/>
</dbReference>
<accession>A0A6G1I0R0</accession>
<evidence type="ECO:0000313" key="6">
    <source>
        <dbReference type="Proteomes" id="UP000799640"/>
    </source>
</evidence>
<dbReference type="InterPro" id="IPR019826">
    <property type="entry name" value="Carboxylesterase_B_AS"/>
</dbReference>
<evidence type="ECO:0000256" key="2">
    <source>
        <dbReference type="ARBA" id="ARBA00022801"/>
    </source>
</evidence>
<keyword evidence="6" id="KW-1185">Reference proteome</keyword>
<evidence type="ECO:0000313" key="5">
    <source>
        <dbReference type="EMBL" id="KAF2401659.1"/>
    </source>
</evidence>
<sequence length="503" mass="52524">MRHSFIAVALSASLAQAQSWNVGQLVKTSSGSIVGHGSSWKPQVSEYLGVPFAQPPVGNLRWAAPQHIKDASKTLNATKYVSDYNIGSCSESASRISRNNPNAPKNIGAAENEEREDCLTLNIWSKPQTGEKKKAVLIWIYGGGFVVGSAANQAYNGARLADEHDVVVVSVNYRLGVLGFPGVGLPDTNLGLLDQRVAVEWLRDNIASFGGDPSRMVLFGQSAGGMSVDFYAYAYTQDPIVHGFIPQSGNLALAARMGSGAGNASVVNWSNLSEKLGCGAVTAAKVDATLVCMRAKPVDAILDATVPKNSASAVGSWGPKPDGKTVFSGSGARAAAGNIIKAPVLVGNVDNEGATSGQQPGSLSNRISGCGSGAAADVRRKLGVPAWRYLYSGSFPNNGLGPCCTAAKGAWHGAEIALIFGTTELKNKGQDTPNEAKLSKTLRDAWTGFAKDPVNGLSKLGWPRYDPEKPTVIVLGGDDSADVKFELPSKTDGSCAALKMITG</sequence>
<dbReference type="SUPFAM" id="SSF53474">
    <property type="entry name" value="alpha/beta-Hydrolases"/>
    <property type="match status" value="1"/>
</dbReference>
<dbReference type="PANTHER" id="PTHR43918">
    <property type="entry name" value="ACETYLCHOLINESTERASE"/>
    <property type="match status" value="1"/>
</dbReference>
<dbReference type="AlphaFoldDB" id="A0A6G1I0R0"/>
<comment type="similarity">
    <text evidence="1 3">Belongs to the type-B carboxylesterase/lipase family.</text>
</comment>
<name>A0A6G1I0R0_9PEZI</name>
<organism evidence="5 6">
    <name type="scientific">Trichodelitschia bisporula</name>
    <dbReference type="NCBI Taxonomy" id="703511"/>
    <lineage>
        <taxon>Eukaryota</taxon>
        <taxon>Fungi</taxon>
        <taxon>Dikarya</taxon>
        <taxon>Ascomycota</taxon>
        <taxon>Pezizomycotina</taxon>
        <taxon>Dothideomycetes</taxon>
        <taxon>Dothideomycetes incertae sedis</taxon>
        <taxon>Phaeotrichales</taxon>
        <taxon>Phaeotrichaceae</taxon>
        <taxon>Trichodelitschia</taxon>
    </lineage>
</organism>
<dbReference type="Proteomes" id="UP000799640">
    <property type="component" value="Unassembled WGS sequence"/>
</dbReference>